<feature type="transmembrane region" description="Helical" evidence="1">
    <location>
        <begin position="230"/>
        <end position="252"/>
    </location>
</feature>
<dbReference type="PANTHER" id="PTHR31325">
    <property type="entry name" value="OS01G0798800 PROTEIN-RELATED"/>
    <property type="match status" value="1"/>
</dbReference>
<keyword evidence="1" id="KW-1133">Transmembrane helix</keyword>
<feature type="transmembrane region" description="Helical" evidence="1">
    <location>
        <begin position="16"/>
        <end position="35"/>
    </location>
</feature>
<name>A0ABD1C422_CARAN</name>
<keyword evidence="4" id="KW-1185">Reference proteome</keyword>
<feature type="transmembrane region" description="Helical" evidence="1">
    <location>
        <begin position="298"/>
        <end position="317"/>
    </location>
</feature>
<dbReference type="InterPro" id="IPR025315">
    <property type="entry name" value="DUF4220"/>
</dbReference>
<sequence length="753" mass="86836">MGQVLPEEIIAVWERWNIRGMLILSLLLQTILILFSPTRKRASAKSLTMLIWSCYLLADWSANFAAGLISKNQWTDPKPNKGPYGDKKLMALWSPFLLLHLGGPDTITAFSLEDNALWTRHLLGLIFQTLVCIYVVFMSLPNPLWPSILLLFTVAIIKYFERTMALNVASSGKFRHSGIQTKGLKRSDVEEGLEERIPSNIFGFCAWIFRTERRPMEIVKPDRGFTDLEIVQHAFTLYSHFTSLISNFVFSFKDLKGSQVLFNVLNPEEALMVLETELCFIYDALYTKSPVLHTKKGFLFRVIASVTLVWAFCKFHYRDQKRQEFQETDIVITYTLFLAGIALDLASTLVFLLSDWKLAVLCTPSKNPDSKPSVLSAVFNWILGFKSLRWQKKQICYKRDDSTIEHEVLAAPCLLKRWAGKVYAFNFFNVLLKTDGKNDQGMRDSSYMKSRRLFSCGSFIEWIHSVQGYIVLLRTSKKVALYILYPVKAFIQPFRLLVGYVIDRLDVKEFIDDIRIESYVSSEPLTKSLWSFIFEQVRYKSKFADTEENTNRISSARGEWTLRETQCSKRLIHYVENIDYDESLLLWHIATEICYREESRENHDEDREFSKTLSDYMMYLMILQPQLMSEVAGLGMLRFKDAMVEAKELLEESIKRSKDVKLAGERILSSLVSDGVGELVNESILQGASSIVRELKQHEEGRNKWKILSRVWVELLCFASLHCDATARLELLSKGGELFAFVWLSMAHFGLVD</sequence>
<reference evidence="3 4" key="1">
    <citation type="submission" date="2024-04" db="EMBL/GenBank/DDBJ databases">
        <title>Genome assembly C_amara_ONT_v2.</title>
        <authorList>
            <person name="Yant L."/>
            <person name="Moore C."/>
            <person name="Slenker M."/>
        </authorList>
    </citation>
    <scope>NUCLEOTIDE SEQUENCE [LARGE SCALE GENOMIC DNA]</scope>
    <source>
        <tissue evidence="3">Leaf</tissue>
    </source>
</reference>
<feature type="transmembrane region" description="Helical" evidence="1">
    <location>
        <begin position="329"/>
        <end position="353"/>
    </location>
</feature>
<keyword evidence="1" id="KW-0472">Membrane</keyword>
<feature type="domain" description="DUF4220" evidence="2">
    <location>
        <begin position="52"/>
        <end position="429"/>
    </location>
</feature>
<dbReference type="EMBL" id="JBANAX010000058">
    <property type="protein sequence ID" value="KAL1224170.1"/>
    <property type="molecule type" value="Genomic_DNA"/>
</dbReference>
<dbReference type="Pfam" id="PF04578">
    <property type="entry name" value="DUF594"/>
    <property type="match status" value="1"/>
</dbReference>
<protein>
    <recommendedName>
        <fullName evidence="2">DUF4220 domain-containing protein</fullName>
    </recommendedName>
</protein>
<gene>
    <name evidence="3" type="ORF">V5N11_031308</name>
</gene>
<feature type="transmembrane region" description="Helical" evidence="1">
    <location>
        <begin position="47"/>
        <end position="69"/>
    </location>
</feature>
<dbReference type="InterPro" id="IPR007658">
    <property type="entry name" value="DUF594"/>
</dbReference>
<evidence type="ECO:0000256" key="1">
    <source>
        <dbReference type="SAM" id="Phobius"/>
    </source>
</evidence>
<proteinExistence type="predicted"/>
<accession>A0ABD1C422</accession>
<evidence type="ECO:0000313" key="4">
    <source>
        <dbReference type="Proteomes" id="UP001558713"/>
    </source>
</evidence>
<comment type="caution">
    <text evidence="3">The sequence shown here is derived from an EMBL/GenBank/DDBJ whole genome shotgun (WGS) entry which is preliminary data.</text>
</comment>
<feature type="transmembrane region" description="Helical" evidence="1">
    <location>
        <begin position="117"/>
        <end position="137"/>
    </location>
</feature>
<organism evidence="3 4">
    <name type="scientific">Cardamine amara subsp. amara</name>
    <dbReference type="NCBI Taxonomy" id="228776"/>
    <lineage>
        <taxon>Eukaryota</taxon>
        <taxon>Viridiplantae</taxon>
        <taxon>Streptophyta</taxon>
        <taxon>Embryophyta</taxon>
        <taxon>Tracheophyta</taxon>
        <taxon>Spermatophyta</taxon>
        <taxon>Magnoliopsida</taxon>
        <taxon>eudicotyledons</taxon>
        <taxon>Gunneridae</taxon>
        <taxon>Pentapetalae</taxon>
        <taxon>rosids</taxon>
        <taxon>malvids</taxon>
        <taxon>Brassicales</taxon>
        <taxon>Brassicaceae</taxon>
        <taxon>Cardamineae</taxon>
        <taxon>Cardamine</taxon>
    </lineage>
</organism>
<feature type="transmembrane region" description="Helical" evidence="1">
    <location>
        <begin position="143"/>
        <end position="160"/>
    </location>
</feature>
<dbReference type="AlphaFoldDB" id="A0ABD1C422"/>
<evidence type="ECO:0000313" key="3">
    <source>
        <dbReference type="EMBL" id="KAL1224170.1"/>
    </source>
</evidence>
<keyword evidence="1" id="KW-0812">Transmembrane</keyword>
<dbReference type="Proteomes" id="UP001558713">
    <property type="component" value="Unassembled WGS sequence"/>
</dbReference>
<evidence type="ECO:0000259" key="2">
    <source>
        <dbReference type="Pfam" id="PF13968"/>
    </source>
</evidence>
<feature type="transmembrane region" description="Helical" evidence="1">
    <location>
        <begin position="89"/>
        <end position="110"/>
    </location>
</feature>
<dbReference type="Pfam" id="PF13968">
    <property type="entry name" value="DUF4220"/>
    <property type="match status" value="1"/>
</dbReference>